<protein>
    <submittedName>
        <fullName evidence="1">Uncharacterized protein</fullName>
    </submittedName>
</protein>
<dbReference type="Proteomes" id="UP000215914">
    <property type="component" value="Chromosome 4"/>
</dbReference>
<sequence length="66" mass="7990">MSTTVLFYGYSSIGNTVFESQSINFWQFFQLAYQFFGNFFSYDSNHINRLFFLLRSNNHILQQKKR</sequence>
<name>A0A251UVU0_HELAN</name>
<evidence type="ECO:0000313" key="2">
    <source>
        <dbReference type="Proteomes" id="UP000215914"/>
    </source>
</evidence>
<gene>
    <name evidence="1" type="ORF">HannXRQ_Chr04g0094881</name>
</gene>
<evidence type="ECO:0000313" key="1">
    <source>
        <dbReference type="EMBL" id="OTG26966.1"/>
    </source>
</evidence>
<reference evidence="2" key="1">
    <citation type="journal article" date="2017" name="Nature">
        <title>The sunflower genome provides insights into oil metabolism, flowering and Asterid evolution.</title>
        <authorList>
            <person name="Badouin H."/>
            <person name="Gouzy J."/>
            <person name="Grassa C.J."/>
            <person name="Murat F."/>
            <person name="Staton S.E."/>
            <person name="Cottret L."/>
            <person name="Lelandais-Briere C."/>
            <person name="Owens G.L."/>
            <person name="Carrere S."/>
            <person name="Mayjonade B."/>
            <person name="Legrand L."/>
            <person name="Gill N."/>
            <person name="Kane N.C."/>
            <person name="Bowers J.E."/>
            <person name="Hubner S."/>
            <person name="Bellec A."/>
            <person name="Berard A."/>
            <person name="Berges H."/>
            <person name="Blanchet N."/>
            <person name="Boniface M.C."/>
            <person name="Brunel D."/>
            <person name="Catrice O."/>
            <person name="Chaidir N."/>
            <person name="Claudel C."/>
            <person name="Donnadieu C."/>
            <person name="Faraut T."/>
            <person name="Fievet G."/>
            <person name="Helmstetter N."/>
            <person name="King M."/>
            <person name="Knapp S.J."/>
            <person name="Lai Z."/>
            <person name="Le Paslier M.C."/>
            <person name="Lippi Y."/>
            <person name="Lorenzon L."/>
            <person name="Mandel J.R."/>
            <person name="Marage G."/>
            <person name="Marchand G."/>
            <person name="Marquand E."/>
            <person name="Bret-Mestries E."/>
            <person name="Morien E."/>
            <person name="Nambeesan S."/>
            <person name="Nguyen T."/>
            <person name="Pegot-Espagnet P."/>
            <person name="Pouilly N."/>
            <person name="Raftis F."/>
            <person name="Sallet E."/>
            <person name="Schiex T."/>
            <person name="Thomas J."/>
            <person name="Vandecasteele C."/>
            <person name="Vares D."/>
            <person name="Vear F."/>
            <person name="Vautrin S."/>
            <person name="Crespi M."/>
            <person name="Mangin B."/>
            <person name="Burke J.M."/>
            <person name="Salse J."/>
            <person name="Munos S."/>
            <person name="Vincourt P."/>
            <person name="Rieseberg L.H."/>
            <person name="Langlade N.B."/>
        </authorList>
    </citation>
    <scope>NUCLEOTIDE SEQUENCE [LARGE SCALE GENOMIC DNA]</scope>
    <source>
        <strain evidence="2">cv. SF193</strain>
    </source>
</reference>
<proteinExistence type="predicted"/>
<dbReference type="EMBL" id="CM007893">
    <property type="protein sequence ID" value="OTG26966.1"/>
    <property type="molecule type" value="Genomic_DNA"/>
</dbReference>
<dbReference type="InParanoid" id="A0A251UVU0"/>
<accession>A0A251UVU0</accession>
<organism evidence="1 2">
    <name type="scientific">Helianthus annuus</name>
    <name type="common">Common sunflower</name>
    <dbReference type="NCBI Taxonomy" id="4232"/>
    <lineage>
        <taxon>Eukaryota</taxon>
        <taxon>Viridiplantae</taxon>
        <taxon>Streptophyta</taxon>
        <taxon>Embryophyta</taxon>
        <taxon>Tracheophyta</taxon>
        <taxon>Spermatophyta</taxon>
        <taxon>Magnoliopsida</taxon>
        <taxon>eudicotyledons</taxon>
        <taxon>Gunneridae</taxon>
        <taxon>Pentapetalae</taxon>
        <taxon>asterids</taxon>
        <taxon>campanulids</taxon>
        <taxon>Asterales</taxon>
        <taxon>Asteraceae</taxon>
        <taxon>Asteroideae</taxon>
        <taxon>Heliantheae alliance</taxon>
        <taxon>Heliantheae</taxon>
        <taxon>Helianthus</taxon>
    </lineage>
</organism>
<keyword evidence="2" id="KW-1185">Reference proteome</keyword>
<dbReference type="AlphaFoldDB" id="A0A251UVU0"/>